<organism evidence="3 4">
    <name type="scientific">Spirosoma taeanense</name>
    <dbReference type="NCBI Taxonomy" id="2735870"/>
    <lineage>
        <taxon>Bacteria</taxon>
        <taxon>Pseudomonadati</taxon>
        <taxon>Bacteroidota</taxon>
        <taxon>Cytophagia</taxon>
        <taxon>Cytophagales</taxon>
        <taxon>Cytophagaceae</taxon>
        <taxon>Spirosoma</taxon>
    </lineage>
</organism>
<evidence type="ECO:0000313" key="3">
    <source>
        <dbReference type="EMBL" id="QJW88050.1"/>
    </source>
</evidence>
<protein>
    <submittedName>
        <fullName evidence="3">HEPN domain-containing protein</fullName>
    </submittedName>
</protein>
<accession>A0A6M5Y3U3</accession>
<feature type="domain" description="HEPN" evidence="2">
    <location>
        <begin position="9"/>
        <end position="121"/>
    </location>
</feature>
<dbReference type="InterPro" id="IPR007842">
    <property type="entry name" value="HEPN_dom"/>
</dbReference>
<evidence type="ECO:0000313" key="4">
    <source>
        <dbReference type="Proteomes" id="UP000502756"/>
    </source>
</evidence>
<keyword evidence="4" id="KW-1185">Reference proteome</keyword>
<evidence type="ECO:0000259" key="2">
    <source>
        <dbReference type="Pfam" id="PF05168"/>
    </source>
</evidence>
<dbReference type="EMBL" id="CP053435">
    <property type="protein sequence ID" value="QJW88050.1"/>
    <property type="molecule type" value="Genomic_DNA"/>
</dbReference>
<comment type="similarity">
    <text evidence="1">Belongs to the UPF0332 family.</text>
</comment>
<sequence length="134" mass="15327">MSRLYEASQALERAEETLQESAYNLEGGFPVVTVNRAYYAVFYCLTALLHTEGVYTKRHSGAHGKFHELFVRTNRFPAEAAQWAQFVFQLRQAGDYDLEADITDEQAQLALAYARQFFTLAQQYINNLLSSQSE</sequence>
<gene>
    <name evidence="3" type="ORF">HNV11_01010</name>
</gene>
<dbReference type="Pfam" id="PF05168">
    <property type="entry name" value="HEPN"/>
    <property type="match status" value="1"/>
</dbReference>
<dbReference type="PANTHER" id="PTHR36565:SF1">
    <property type="entry name" value="UPF0332 PROTEIN TM_1000"/>
    <property type="match status" value="1"/>
</dbReference>
<dbReference type="Proteomes" id="UP000502756">
    <property type="component" value="Chromosome"/>
</dbReference>
<name>A0A6M5Y3U3_9BACT</name>
<dbReference type="AlphaFoldDB" id="A0A6M5Y3U3"/>
<dbReference type="InterPro" id="IPR052226">
    <property type="entry name" value="UPF0332_toxin"/>
</dbReference>
<proteinExistence type="inferred from homology"/>
<evidence type="ECO:0000256" key="1">
    <source>
        <dbReference type="ARBA" id="ARBA00038248"/>
    </source>
</evidence>
<dbReference type="Gene3D" id="1.20.120.330">
    <property type="entry name" value="Nucleotidyltransferases domain 2"/>
    <property type="match status" value="1"/>
</dbReference>
<reference evidence="3 4" key="1">
    <citation type="submission" date="2020-05" db="EMBL/GenBank/DDBJ databases">
        <title>Genome sequencing of Spirosoma sp. TS118.</title>
        <authorList>
            <person name="Lee J.-H."/>
            <person name="Jeong S."/>
            <person name="Zhao L."/>
            <person name="Jung J.-H."/>
            <person name="Kim M.-K."/>
            <person name="Lim S."/>
        </authorList>
    </citation>
    <scope>NUCLEOTIDE SEQUENCE [LARGE SCALE GENOMIC DNA]</scope>
    <source>
        <strain evidence="3 4">TS118</strain>
    </source>
</reference>
<dbReference type="RefSeq" id="WP_171737882.1">
    <property type="nucleotide sequence ID" value="NZ_CP053435.1"/>
</dbReference>
<dbReference type="KEGG" id="stae:HNV11_01010"/>
<dbReference type="PANTHER" id="PTHR36565">
    <property type="entry name" value="UPF0332 PROTEIN TM_1000"/>
    <property type="match status" value="1"/>
</dbReference>